<proteinExistence type="predicted"/>
<keyword evidence="3" id="KW-1185">Reference proteome</keyword>
<organism evidence="2 3">
    <name type="scientific">Halonotius terrestris</name>
    <dbReference type="NCBI Taxonomy" id="2487750"/>
    <lineage>
        <taxon>Archaea</taxon>
        <taxon>Methanobacteriati</taxon>
        <taxon>Methanobacteriota</taxon>
        <taxon>Stenosarchaea group</taxon>
        <taxon>Halobacteria</taxon>
        <taxon>Halobacteriales</taxon>
        <taxon>Haloferacaceae</taxon>
        <taxon>Halonotius</taxon>
    </lineage>
</organism>
<accession>A0A8J8TCN2</accession>
<dbReference type="RefSeq" id="WP_142979736.1">
    <property type="nucleotide sequence ID" value="NZ_RKLU01000003.1"/>
</dbReference>
<feature type="transmembrane region" description="Helical" evidence="1">
    <location>
        <begin position="54"/>
        <end position="72"/>
    </location>
</feature>
<feature type="transmembrane region" description="Helical" evidence="1">
    <location>
        <begin position="20"/>
        <end position="42"/>
    </location>
</feature>
<sequence length="229" mass="23709">MGTPIRRVLIGDDTALTVRILRIAALLSLAAVGPVVGPELWAWADLAGGETVRFVAAGGFLLAVLAASYALADAGDLQPTLPIAAVGVVLAGSWVTGRVTEAELVFLLGPALMLGVVAALAAYANNGAIPALSLVFVPVFAYVINAPGGLPAGLPFGTRLRLSLLFGLLFTFSIGSAGFLVGSWVRWLLAYAELQEEGLLDPIDDLGGLVESVDSIEDLEDIDDLDDIK</sequence>
<feature type="transmembrane region" description="Helical" evidence="1">
    <location>
        <begin position="104"/>
        <end position="123"/>
    </location>
</feature>
<gene>
    <name evidence="2" type="ORF">EGH24_08560</name>
</gene>
<evidence type="ECO:0000256" key="1">
    <source>
        <dbReference type="SAM" id="Phobius"/>
    </source>
</evidence>
<keyword evidence="1" id="KW-0812">Transmembrane</keyword>
<feature type="transmembrane region" description="Helical" evidence="1">
    <location>
        <begin position="78"/>
        <end position="97"/>
    </location>
</feature>
<evidence type="ECO:0000313" key="2">
    <source>
        <dbReference type="EMBL" id="TQQ81174.1"/>
    </source>
</evidence>
<evidence type="ECO:0000313" key="3">
    <source>
        <dbReference type="Proteomes" id="UP000705823"/>
    </source>
</evidence>
<name>A0A8J8TCN2_9EURY</name>
<comment type="caution">
    <text evidence="2">The sequence shown here is derived from an EMBL/GenBank/DDBJ whole genome shotgun (WGS) entry which is preliminary data.</text>
</comment>
<feature type="transmembrane region" description="Helical" evidence="1">
    <location>
        <begin position="162"/>
        <end position="185"/>
    </location>
</feature>
<protein>
    <submittedName>
        <fullName evidence="2">Uncharacterized protein</fullName>
    </submittedName>
</protein>
<dbReference type="AlphaFoldDB" id="A0A8J8TCN2"/>
<dbReference type="EMBL" id="RKLU01000003">
    <property type="protein sequence ID" value="TQQ81174.1"/>
    <property type="molecule type" value="Genomic_DNA"/>
</dbReference>
<feature type="transmembrane region" description="Helical" evidence="1">
    <location>
        <begin position="129"/>
        <end position="150"/>
    </location>
</feature>
<keyword evidence="1" id="KW-0472">Membrane</keyword>
<keyword evidence="1" id="KW-1133">Transmembrane helix</keyword>
<reference evidence="2" key="1">
    <citation type="submission" date="2019-02" db="EMBL/GenBank/DDBJ databases">
        <title>Halonotius sp. a new haloarchaeum isolated from saline soil.</title>
        <authorList>
            <person name="Duran-Viseras A."/>
            <person name="Sanchez-Porro C."/>
            <person name="Ventosa A."/>
        </authorList>
    </citation>
    <scope>NUCLEOTIDE SEQUENCE</scope>
    <source>
        <strain evidence="2">F15B</strain>
    </source>
</reference>
<dbReference type="Proteomes" id="UP000705823">
    <property type="component" value="Unassembled WGS sequence"/>
</dbReference>